<accession>E0SR84</accession>
<feature type="domain" description="MoaB/Mog" evidence="1">
    <location>
        <begin position="15"/>
        <end position="160"/>
    </location>
</feature>
<evidence type="ECO:0000313" key="3">
    <source>
        <dbReference type="Proteomes" id="UP000001304"/>
    </source>
</evidence>
<keyword evidence="3" id="KW-1185">Reference proteome</keyword>
<dbReference type="AlphaFoldDB" id="E0SR84"/>
<dbReference type="PANTHER" id="PTHR43232:SF2">
    <property type="entry name" value="MOLYBDENUM COFACTOR BIOSYNTHESIS PROTEIN B"/>
    <property type="match status" value="1"/>
</dbReference>
<dbReference type="Gene3D" id="3.40.980.10">
    <property type="entry name" value="MoaB/Mog-like domain"/>
    <property type="match status" value="1"/>
</dbReference>
<dbReference type="GO" id="GO:0006777">
    <property type="term" value="P:Mo-molybdopterin cofactor biosynthetic process"/>
    <property type="evidence" value="ECO:0007669"/>
    <property type="project" value="InterPro"/>
</dbReference>
<dbReference type="SUPFAM" id="SSF53218">
    <property type="entry name" value="Molybdenum cofactor biosynthesis proteins"/>
    <property type="match status" value="1"/>
</dbReference>
<dbReference type="HOGENOM" id="CLU_077358_2_3_2"/>
<dbReference type="BioCyc" id="IAGG583356:GHAH-397-MONOMER"/>
<dbReference type="InterPro" id="IPR012245">
    <property type="entry name" value="MoaB"/>
</dbReference>
<protein>
    <submittedName>
        <fullName evidence="2">Molybdopterin binding domain</fullName>
    </submittedName>
</protein>
<evidence type="ECO:0000259" key="1">
    <source>
        <dbReference type="SMART" id="SM00852"/>
    </source>
</evidence>
<dbReference type="GO" id="GO:0005829">
    <property type="term" value="C:cytosol"/>
    <property type="evidence" value="ECO:0007669"/>
    <property type="project" value="TreeGrafter"/>
</dbReference>
<dbReference type="Pfam" id="PF00994">
    <property type="entry name" value="MoCF_biosynth"/>
    <property type="match status" value="1"/>
</dbReference>
<dbReference type="SMART" id="SM00852">
    <property type="entry name" value="MoCF_biosynth"/>
    <property type="match status" value="1"/>
</dbReference>
<dbReference type="EMBL" id="CP002098">
    <property type="protein sequence ID" value="ADM27233.1"/>
    <property type="molecule type" value="Genomic_DNA"/>
</dbReference>
<organism evidence="2 3">
    <name type="scientific">Ignisphaera aggregans (strain DSM 17230 / JCM 13409 / AQ1.S1)</name>
    <dbReference type="NCBI Taxonomy" id="583356"/>
    <lineage>
        <taxon>Archaea</taxon>
        <taxon>Thermoproteota</taxon>
        <taxon>Thermoprotei</taxon>
        <taxon>Desulfurococcales</taxon>
        <taxon>Desulfurococcaceae</taxon>
        <taxon>Ignisphaera</taxon>
    </lineage>
</organism>
<name>E0SR84_IGNAA</name>
<reference evidence="2 3" key="1">
    <citation type="journal article" date="2010" name="Stand. Genomic Sci.">
        <title>Complete genome sequence of Ignisphaera aggregans type strain (AQ1.S1).</title>
        <authorList>
            <person name="Goker M."/>
            <person name="Held B."/>
            <person name="Lapidus A."/>
            <person name="Nolan M."/>
            <person name="Spring S."/>
            <person name="Yasawong M."/>
            <person name="Lucas S."/>
            <person name="Glavina Del Rio T."/>
            <person name="Tice H."/>
            <person name="Cheng J.F."/>
            <person name="Goodwin L."/>
            <person name="Tapia R."/>
            <person name="Pitluck S."/>
            <person name="Liolios K."/>
            <person name="Ivanova N."/>
            <person name="Mavromatis K."/>
            <person name="Mikhailova N."/>
            <person name="Pati A."/>
            <person name="Chen A."/>
            <person name="Palaniappan K."/>
            <person name="Brambilla E."/>
            <person name="Land M."/>
            <person name="Hauser L."/>
            <person name="Chang Y.J."/>
            <person name="Jeffries C.D."/>
            <person name="Brettin T."/>
            <person name="Detter J.C."/>
            <person name="Han C."/>
            <person name="Rohde M."/>
            <person name="Sikorski J."/>
            <person name="Woyke T."/>
            <person name="Bristow J."/>
            <person name="Eisen J.A."/>
            <person name="Markowitz V."/>
            <person name="Hugenholtz P."/>
            <person name="Kyrpides N.C."/>
            <person name="Klenk H.P."/>
        </authorList>
    </citation>
    <scope>NUCLEOTIDE SEQUENCE [LARGE SCALE GENOMIC DNA]</scope>
    <source>
        <strain evidence="3">DSM 17230 / JCM 13409 / AQ1.S1</strain>
    </source>
</reference>
<proteinExistence type="predicted"/>
<evidence type="ECO:0000313" key="2">
    <source>
        <dbReference type="EMBL" id="ADM27233.1"/>
    </source>
</evidence>
<dbReference type="STRING" id="583356.Igag_0393"/>
<dbReference type="KEGG" id="iag:Igag_0393"/>
<dbReference type="InterPro" id="IPR001453">
    <property type="entry name" value="MoaB/Mog_dom"/>
</dbReference>
<dbReference type="Proteomes" id="UP000001304">
    <property type="component" value="Chromosome"/>
</dbReference>
<dbReference type="PANTHER" id="PTHR43232">
    <property type="entry name" value="MOLYBDENUM COFACTOR BIOSYNTHESIS PROTEIN B"/>
    <property type="match status" value="1"/>
</dbReference>
<gene>
    <name evidence="2" type="ordered locus">Igag_0393</name>
</gene>
<sequence length="167" mass="18917">MKDHRSRVVEEFTICFIVTSDSVYRGEKIDEIKPIFNDIEIYCSKAKKGIYTVVPNDRKIIEETAKEFLGQCDVIIVTGGTGLSKKDISVDVIRSMAIKDVPGIGEIFRYLSYRDIGIYSYISRTGGYVVNNSFIVVVPGNPRAVELMIKEILCHIAPHVVYELRYT</sequence>
<dbReference type="InterPro" id="IPR036425">
    <property type="entry name" value="MoaB/Mog-like_dom_sf"/>
</dbReference>